<comment type="subcellular location">
    <subcellularLocation>
        <location evidence="1 11">Endoplasmic reticulum membrane</location>
        <topology evidence="1 11">Multi-pass membrane protein</topology>
    </subcellularLocation>
</comment>
<evidence type="ECO:0000256" key="4">
    <source>
        <dbReference type="ARBA" id="ARBA00022502"/>
    </source>
</evidence>
<dbReference type="InterPro" id="IPR007315">
    <property type="entry name" value="PIG-V/Gpi18"/>
</dbReference>
<evidence type="ECO:0000256" key="9">
    <source>
        <dbReference type="ARBA" id="ARBA00022989"/>
    </source>
</evidence>
<evidence type="ECO:0000256" key="1">
    <source>
        <dbReference type="ARBA" id="ARBA00004477"/>
    </source>
</evidence>
<reference evidence="13" key="2">
    <citation type="submission" date="2025-05" db="UniProtKB">
        <authorList>
            <consortium name="EnsemblMetazoa"/>
        </authorList>
    </citation>
    <scope>IDENTIFICATION</scope>
    <source>
        <strain evidence="13">Foshan</strain>
    </source>
</reference>
<comment type="similarity">
    <text evidence="3 11">Belongs to the PIGV family.</text>
</comment>
<evidence type="ECO:0000256" key="7">
    <source>
        <dbReference type="ARBA" id="ARBA00022692"/>
    </source>
</evidence>
<evidence type="ECO:0000256" key="12">
    <source>
        <dbReference type="SAM" id="MobiDB-lite"/>
    </source>
</evidence>
<keyword evidence="5 11" id="KW-0328">Glycosyltransferase</keyword>
<dbReference type="PANTHER" id="PTHR12468">
    <property type="entry name" value="GPI MANNOSYLTRANSFERASE 2"/>
    <property type="match status" value="1"/>
</dbReference>
<evidence type="ECO:0000256" key="11">
    <source>
        <dbReference type="RuleBase" id="RU363112"/>
    </source>
</evidence>
<keyword evidence="10 11" id="KW-0472">Membrane</keyword>
<keyword evidence="4 11" id="KW-0337">GPI-anchor biosynthesis</keyword>
<keyword evidence="9 11" id="KW-1133">Transmembrane helix</keyword>
<dbReference type="EnsemblMetazoa" id="AALFPA23_022476.R33375">
    <property type="protein sequence ID" value="AALFPA23_022476.P33375"/>
    <property type="gene ID" value="AALFPA23_022476"/>
</dbReference>
<dbReference type="RefSeq" id="XP_029735124.2">
    <property type="nucleotide sequence ID" value="XM_029879264.2"/>
</dbReference>
<evidence type="ECO:0000256" key="8">
    <source>
        <dbReference type="ARBA" id="ARBA00022824"/>
    </source>
</evidence>
<feature type="compositionally biased region" description="Basic residues" evidence="12">
    <location>
        <begin position="21"/>
        <end position="36"/>
    </location>
</feature>
<feature type="compositionally biased region" description="Polar residues" evidence="12">
    <location>
        <begin position="1"/>
        <end position="16"/>
    </location>
</feature>
<dbReference type="Proteomes" id="UP000069940">
    <property type="component" value="Unassembled WGS sequence"/>
</dbReference>
<evidence type="ECO:0000313" key="14">
    <source>
        <dbReference type="Proteomes" id="UP000069940"/>
    </source>
</evidence>
<accession>A0ABM1ZXB5</accession>
<evidence type="ECO:0000256" key="2">
    <source>
        <dbReference type="ARBA" id="ARBA00004687"/>
    </source>
</evidence>
<evidence type="ECO:0000313" key="13">
    <source>
        <dbReference type="EnsemblMetazoa" id="AALFPA23_022476.P33375"/>
    </source>
</evidence>
<evidence type="ECO:0000256" key="5">
    <source>
        <dbReference type="ARBA" id="ARBA00022676"/>
    </source>
</evidence>
<keyword evidence="14" id="KW-1185">Reference proteome</keyword>
<keyword evidence="8 11" id="KW-0256">Endoplasmic reticulum</keyword>
<comment type="function">
    <text evidence="11">Mannosyltransferase involved in glycosylphosphatidylinositol-anchor biosynthesis.</text>
</comment>
<dbReference type="Pfam" id="PF04188">
    <property type="entry name" value="Mannosyl_trans2"/>
    <property type="match status" value="1"/>
</dbReference>
<keyword evidence="7 11" id="KW-0812">Transmembrane</keyword>
<feature type="transmembrane region" description="Helical" evidence="11">
    <location>
        <begin position="524"/>
        <end position="543"/>
    </location>
</feature>
<reference evidence="14" key="1">
    <citation type="journal article" date="2015" name="Proc. Natl. Acad. Sci. U.S.A.">
        <title>Genome sequence of the Asian Tiger mosquito, Aedes albopictus, reveals insights into its biology, genetics, and evolution.</title>
        <authorList>
            <person name="Chen X.G."/>
            <person name="Jiang X."/>
            <person name="Gu J."/>
            <person name="Xu M."/>
            <person name="Wu Y."/>
            <person name="Deng Y."/>
            <person name="Zhang C."/>
            <person name="Bonizzoni M."/>
            <person name="Dermauw W."/>
            <person name="Vontas J."/>
            <person name="Armbruster P."/>
            <person name="Huang X."/>
            <person name="Yang Y."/>
            <person name="Zhang H."/>
            <person name="He W."/>
            <person name="Peng H."/>
            <person name="Liu Y."/>
            <person name="Wu K."/>
            <person name="Chen J."/>
            <person name="Lirakis M."/>
            <person name="Topalis P."/>
            <person name="Van Leeuwen T."/>
            <person name="Hall A.B."/>
            <person name="Jiang X."/>
            <person name="Thorpe C."/>
            <person name="Mueller R.L."/>
            <person name="Sun C."/>
            <person name="Waterhouse R.M."/>
            <person name="Yan G."/>
            <person name="Tu Z.J."/>
            <person name="Fang X."/>
            <person name="James A.A."/>
        </authorList>
    </citation>
    <scope>NUCLEOTIDE SEQUENCE [LARGE SCALE GENOMIC DNA]</scope>
    <source>
        <strain evidence="14">Foshan</strain>
    </source>
</reference>
<dbReference type="PANTHER" id="PTHR12468:SF2">
    <property type="entry name" value="GPI MANNOSYLTRANSFERASE 2"/>
    <property type="match status" value="1"/>
</dbReference>
<feature type="transmembrane region" description="Helical" evidence="11">
    <location>
        <begin position="244"/>
        <end position="273"/>
    </location>
</feature>
<organism evidence="13 14">
    <name type="scientific">Aedes albopictus</name>
    <name type="common">Asian tiger mosquito</name>
    <name type="synonym">Stegomyia albopicta</name>
    <dbReference type="NCBI Taxonomy" id="7160"/>
    <lineage>
        <taxon>Eukaryota</taxon>
        <taxon>Metazoa</taxon>
        <taxon>Ecdysozoa</taxon>
        <taxon>Arthropoda</taxon>
        <taxon>Hexapoda</taxon>
        <taxon>Insecta</taxon>
        <taxon>Pterygota</taxon>
        <taxon>Neoptera</taxon>
        <taxon>Endopterygota</taxon>
        <taxon>Diptera</taxon>
        <taxon>Nematocera</taxon>
        <taxon>Culicoidea</taxon>
        <taxon>Culicidae</taxon>
        <taxon>Culicinae</taxon>
        <taxon>Aedini</taxon>
        <taxon>Aedes</taxon>
        <taxon>Stegomyia</taxon>
    </lineage>
</organism>
<evidence type="ECO:0000256" key="6">
    <source>
        <dbReference type="ARBA" id="ARBA00022679"/>
    </source>
</evidence>
<dbReference type="GeneID" id="109408450"/>
<sequence>MTKNSNNQQTITLTKDQQQHSNRKHHHNHSSQKHHNQSSSQMPSSAISAAAAAAASQEPTSHISITSLALLSRVLVIAIQIISNYLIPDHDAGVFLAPRDPEAPPGKLDGVVNALLGGLHRWDAQYFLHISEHGYSYENTLAFFPLFPFIIKILTSVLGGNSSLLTYRELSLVIAVLLNVVFFVFAAKALYKLSNMVLGNKKKSELAVILFCFNPASIFFTAPYTESLYAWLSFAVMAQCIDDINSILITVPLSLSILCRSNGMLNIGFLLFFYMRRILSQNSFHNIICIGSKLFSILIIIIFHYGIAQVYSYYLFCFEQKFSFPPHVKAYAAAHNLVLAGNKTAESSPWCSNYLPLSYSYVQSHYWNVGFMKYYEFKQLPNFLLALPAIYLVVSNSCKYIHDNWDFCARLGLFRLNKKQVKSMRNYDRLAFAFVAHALFLALFSVFFVHVQVTTRMLASSSPVLYWFAAEYFTGDKAFIRRQVIRKLSKQVQDGTEPCAHVENCVELSEILDFRTMNLKQVAILLYFMGYAVIGTVLFSNFLPWT</sequence>
<name>A0ABM1ZXB5_AEDAL</name>
<feature type="transmembrane region" description="Helical" evidence="11">
    <location>
        <begin position="141"/>
        <end position="160"/>
    </location>
</feature>
<evidence type="ECO:0000256" key="10">
    <source>
        <dbReference type="ARBA" id="ARBA00023136"/>
    </source>
</evidence>
<feature type="region of interest" description="Disordered" evidence="12">
    <location>
        <begin position="1"/>
        <end position="53"/>
    </location>
</feature>
<dbReference type="EC" id="2.4.1.-" evidence="11"/>
<proteinExistence type="inferred from homology"/>
<feature type="compositionally biased region" description="Low complexity" evidence="12">
    <location>
        <begin position="37"/>
        <end position="53"/>
    </location>
</feature>
<evidence type="ECO:0000256" key="3">
    <source>
        <dbReference type="ARBA" id="ARBA00008698"/>
    </source>
</evidence>
<comment type="caution">
    <text evidence="11">Lacks conserved residue(s) required for the propagation of feature annotation.</text>
</comment>
<dbReference type="EnsemblMetazoa" id="AALFPA23_022476.R33374">
    <property type="protein sequence ID" value="AALFPA23_022476.P33374"/>
    <property type="gene ID" value="AALFPA23_022476"/>
</dbReference>
<feature type="transmembrane region" description="Helical" evidence="11">
    <location>
        <begin position="172"/>
        <end position="194"/>
    </location>
</feature>
<protein>
    <recommendedName>
        <fullName evidence="11">GPI mannosyltransferase 2</fullName>
        <ecNumber evidence="11">2.4.1.-</ecNumber>
    </recommendedName>
</protein>
<feature type="transmembrane region" description="Helical" evidence="11">
    <location>
        <begin position="206"/>
        <end position="224"/>
    </location>
</feature>
<comment type="pathway">
    <text evidence="2 11">Glycolipid biosynthesis; glycosylphosphatidylinositol-anchor biosynthesis.</text>
</comment>
<keyword evidence="6 11" id="KW-0808">Transferase</keyword>
<feature type="transmembrane region" description="Helical" evidence="11">
    <location>
        <begin position="430"/>
        <end position="452"/>
    </location>
</feature>
<feature type="transmembrane region" description="Helical" evidence="11">
    <location>
        <begin position="294"/>
        <end position="316"/>
    </location>
</feature>
<dbReference type="RefSeq" id="XP_062712576.1">
    <property type="nucleotide sequence ID" value="XM_062856592.1"/>
</dbReference>